<dbReference type="GO" id="GO:0005886">
    <property type="term" value="C:plasma membrane"/>
    <property type="evidence" value="ECO:0007669"/>
    <property type="project" value="UniProtKB-SubCell"/>
</dbReference>
<sequence>MSIAAASTDPSLRFAICVPARNEAARLPRFLDAIERLAVPPRATVVLCLLLDSCSDDSGRIAAGYAGRSRHSVRIATARSTTANAGIARRAAMALGVAALGRAGGVLMTTDADSQPRADWLHATMAAIGMADLVAGDVIRTDHEQHHAQDSIEQYYAQLYALRRLIDPLAWEAPATHHHASGANLAIRSEAYAALGGFALLASGEDARLVDDAARLGLRVRRDAASVVHTSARRIGRAQGGLATALHMLDRMGLDAVRVTHPLDQVWQYRHHALARHSFPNSDFVALADAIRLTPDHLRGVARDCPNAEAFAMRVVPEAPGGMRQVPLAMAEDTLRALTHTVSVKAA</sequence>
<dbReference type="SUPFAM" id="SSF53448">
    <property type="entry name" value="Nucleotide-diphospho-sugar transferases"/>
    <property type="match status" value="1"/>
</dbReference>
<evidence type="ECO:0000256" key="2">
    <source>
        <dbReference type="ARBA" id="ARBA00022475"/>
    </source>
</evidence>
<evidence type="ECO:0000256" key="5">
    <source>
        <dbReference type="ARBA" id="ARBA00023136"/>
    </source>
</evidence>
<dbReference type="Proteomes" id="UP000529795">
    <property type="component" value="Unassembled WGS sequence"/>
</dbReference>
<comment type="caution">
    <text evidence="7">The sequence shown here is derived from an EMBL/GenBank/DDBJ whole genome shotgun (WGS) entry which is preliminary data.</text>
</comment>
<dbReference type="PANTHER" id="PTHR43646">
    <property type="entry name" value="GLYCOSYLTRANSFERASE"/>
    <property type="match status" value="1"/>
</dbReference>
<reference evidence="7 8" key="1">
    <citation type="submission" date="2020-08" db="EMBL/GenBank/DDBJ databases">
        <title>Genomic Encyclopedia of Type Strains, Phase IV (KMG-IV): sequencing the most valuable type-strain genomes for metagenomic binning, comparative biology and taxonomic classification.</title>
        <authorList>
            <person name="Goeker M."/>
        </authorList>
    </citation>
    <scope>NUCLEOTIDE SEQUENCE [LARGE SCALE GENOMIC DNA]</scope>
    <source>
        <strain evidence="7 8">YC6723</strain>
    </source>
</reference>
<comment type="subcellular location">
    <subcellularLocation>
        <location evidence="1">Cell membrane</location>
    </subcellularLocation>
</comment>
<keyword evidence="2" id="KW-1003">Cell membrane</keyword>
<evidence type="ECO:0000256" key="3">
    <source>
        <dbReference type="ARBA" id="ARBA00022676"/>
    </source>
</evidence>
<evidence type="ECO:0000256" key="1">
    <source>
        <dbReference type="ARBA" id="ARBA00004236"/>
    </source>
</evidence>
<dbReference type="InterPro" id="IPR001173">
    <property type="entry name" value="Glyco_trans_2-like"/>
</dbReference>
<name>A0A840FLN6_9SPHN</name>
<dbReference type="InterPro" id="IPR029044">
    <property type="entry name" value="Nucleotide-diphossugar_trans"/>
</dbReference>
<dbReference type="GO" id="GO:0016757">
    <property type="term" value="F:glycosyltransferase activity"/>
    <property type="evidence" value="ECO:0007669"/>
    <property type="project" value="UniProtKB-KW"/>
</dbReference>
<evidence type="ECO:0000313" key="7">
    <source>
        <dbReference type="EMBL" id="MBB4154225.1"/>
    </source>
</evidence>
<dbReference type="Gene3D" id="3.90.550.10">
    <property type="entry name" value="Spore Coat Polysaccharide Biosynthesis Protein SpsA, Chain A"/>
    <property type="match status" value="1"/>
</dbReference>
<accession>A0A840FLN6</accession>
<evidence type="ECO:0000256" key="4">
    <source>
        <dbReference type="ARBA" id="ARBA00022679"/>
    </source>
</evidence>
<dbReference type="PANTHER" id="PTHR43646:SF2">
    <property type="entry name" value="GLYCOSYLTRANSFERASE 2-LIKE DOMAIN-CONTAINING PROTEIN"/>
    <property type="match status" value="1"/>
</dbReference>
<evidence type="ECO:0000259" key="6">
    <source>
        <dbReference type="Pfam" id="PF00535"/>
    </source>
</evidence>
<organism evidence="7 8">
    <name type="scientific">Sphingomonas jinjuensis</name>
    <dbReference type="NCBI Taxonomy" id="535907"/>
    <lineage>
        <taxon>Bacteria</taxon>
        <taxon>Pseudomonadati</taxon>
        <taxon>Pseudomonadota</taxon>
        <taxon>Alphaproteobacteria</taxon>
        <taxon>Sphingomonadales</taxon>
        <taxon>Sphingomonadaceae</taxon>
        <taxon>Sphingomonas</taxon>
    </lineage>
</organism>
<keyword evidence="3" id="KW-0328">Glycosyltransferase</keyword>
<gene>
    <name evidence="7" type="ORF">GGQ80_002135</name>
</gene>
<dbReference type="Pfam" id="PF00535">
    <property type="entry name" value="Glycos_transf_2"/>
    <property type="match status" value="1"/>
</dbReference>
<keyword evidence="4" id="KW-0808">Transferase</keyword>
<keyword evidence="8" id="KW-1185">Reference proteome</keyword>
<proteinExistence type="predicted"/>
<dbReference type="AlphaFoldDB" id="A0A840FLN6"/>
<evidence type="ECO:0000313" key="8">
    <source>
        <dbReference type="Proteomes" id="UP000529795"/>
    </source>
</evidence>
<feature type="domain" description="Glycosyltransferase 2-like" evidence="6">
    <location>
        <begin position="16"/>
        <end position="156"/>
    </location>
</feature>
<dbReference type="RefSeq" id="WP_343051014.1">
    <property type="nucleotide sequence ID" value="NZ_JACIEV010000005.1"/>
</dbReference>
<protein>
    <recommendedName>
        <fullName evidence="6">Glycosyltransferase 2-like domain-containing protein</fullName>
    </recommendedName>
</protein>
<keyword evidence="5" id="KW-0472">Membrane</keyword>
<dbReference type="EMBL" id="JACIEV010000005">
    <property type="protein sequence ID" value="MBB4154225.1"/>
    <property type="molecule type" value="Genomic_DNA"/>
</dbReference>